<comment type="similarity">
    <text evidence="2">Belongs to the SusD family.</text>
</comment>
<keyword evidence="3" id="KW-0732">Signal</keyword>
<evidence type="ECO:0000313" key="8">
    <source>
        <dbReference type="EMBL" id="RWU04264.1"/>
    </source>
</evidence>
<sequence>MAMNLLKYKSKKTLSILTLSVSIGSLMFMGGCKKAFLKPDPLSIFEPEATFSTESGLKAALAISDRHLRSYWTNTSSNTNSVVIGTEYMFSDLAVYGKSDVDGNSVNFNFADGLQPNGGAGGPGGNDGNYINHYWDETYSGIKYANTIISYVDKVTTLSDAVKNAYKGRAYFHRAFRYFGLVFQYGDVPLVTKLLEVPKQNYKSTKKAAILEMITKDMEFAVQWVPEQKDMTSIGMVNKGACRMLLIKCYLATGQYQKAKDQADILINQSGYALMKNNFGTFYPGAQPSTWTITRNVIWDLHRPENKLISANTEVIMGMPNRGVESNIAFATMRIFSPLYNSGNLKTPSGGNAMDLYARNNANYRADLDYGRALGRGIGTIRPTGFAQNELWVVNGVQDATDLRHSTSSGNWVKMENLKYSTAGSPNRGQNVTLYHPTTNAILCTDTIRSYYQWPHYKLYITDVEQEANLGSNAYQGASKGSIGDWYLYRLAEAYLLRAEAKFYLGETSAAADDVNEVRKRANCTRLYTNVTIGDIMDERARELYLEEWRHMELSRVSYCLALSGKPDEWGNIYNVNTYDKSQGTDLGGGSYWYKRVVNLGKMYNRGGVISNARTLNYKIDKRNLYWPIPNSAITANKKGQLSQNFGYTGYNAGVSVWSTWQEAVADEDKTE</sequence>
<evidence type="ECO:0000313" key="9">
    <source>
        <dbReference type="Proteomes" id="UP000284120"/>
    </source>
</evidence>
<comment type="caution">
    <text evidence="8">The sequence shown here is derived from an EMBL/GenBank/DDBJ whole genome shotgun (WGS) entry which is preliminary data.</text>
</comment>
<dbReference type="Pfam" id="PF07980">
    <property type="entry name" value="SusD_RagB"/>
    <property type="match status" value="1"/>
</dbReference>
<evidence type="ECO:0000256" key="4">
    <source>
        <dbReference type="ARBA" id="ARBA00023136"/>
    </source>
</evidence>
<proteinExistence type="inferred from homology"/>
<dbReference type="EMBL" id="SAYW01000007">
    <property type="protein sequence ID" value="RWU04264.1"/>
    <property type="molecule type" value="Genomic_DNA"/>
</dbReference>
<feature type="domain" description="SusD-like N-terminal" evidence="7">
    <location>
        <begin position="129"/>
        <end position="251"/>
    </location>
</feature>
<keyword evidence="4" id="KW-0472">Membrane</keyword>
<dbReference type="GO" id="GO:0009279">
    <property type="term" value="C:cell outer membrane"/>
    <property type="evidence" value="ECO:0007669"/>
    <property type="project" value="UniProtKB-SubCell"/>
</dbReference>
<reference evidence="8 9" key="1">
    <citation type="submission" date="2018-06" db="EMBL/GenBank/DDBJ databases">
        <title>Pedobacter endophyticus sp. nov., an endophytic bacterium isolated from a leaf of Triticum aestivum.</title>
        <authorList>
            <person name="Zhang L."/>
        </authorList>
    </citation>
    <scope>NUCLEOTIDE SEQUENCE [LARGE SCALE GENOMIC DNA]</scope>
    <source>
        <strain evidence="8 9">CM134L-2</strain>
    </source>
</reference>
<evidence type="ECO:0000259" key="7">
    <source>
        <dbReference type="Pfam" id="PF14322"/>
    </source>
</evidence>
<name>A0A443YKJ1_9SPHI</name>
<dbReference type="SUPFAM" id="SSF48452">
    <property type="entry name" value="TPR-like"/>
    <property type="match status" value="1"/>
</dbReference>
<comment type="subcellular location">
    <subcellularLocation>
        <location evidence="1">Cell outer membrane</location>
    </subcellularLocation>
</comment>
<accession>A0A443YKJ1</accession>
<evidence type="ECO:0000256" key="1">
    <source>
        <dbReference type="ARBA" id="ARBA00004442"/>
    </source>
</evidence>
<keyword evidence="5" id="KW-0998">Cell outer membrane</keyword>
<dbReference type="AlphaFoldDB" id="A0A443YKJ1"/>
<keyword evidence="9" id="KW-1185">Reference proteome</keyword>
<dbReference type="PROSITE" id="PS51257">
    <property type="entry name" value="PROKAR_LIPOPROTEIN"/>
    <property type="match status" value="1"/>
</dbReference>
<organism evidence="8 9">
    <name type="scientific">Pedobacter chitinilyticus</name>
    <dbReference type="NCBI Taxonomy" id="2233776"/>
    <lineage>
        <taxon>Bacteria</taxon>
        <taxon>Pseudomonadati</taxon>
        <taxon>Bacteroidota</taxon>
        <taxon>Sphingobacteriia</taxon>
        <taxon>Sphingobacteriales</taxon>
        <taxon>Sphingobacteriaceae</taxon>
        <taxon>Pedobacter</taxon>
    </lineage>
</organism>
<dbReference type="InterPro" id="IPR033985">
    <property type="entry name" value="SusD-like_N"/>
</dbReference>
<evidence type="ECO:0000256" key="2">
    <source>
        <dbReference type="ARBA" id="ARBA00006275"/>
    </source>
</evidence>
<dbReference type="InterPro" id="IPR012944">
    <property type="entry name" value="SusD_RagB_dom"/>
</dbReference>
<dbReference type="Gene3D" id="1.25.40.390">
    <property type="match status" value="1"/>
</dbReference>
<protein>
    <submittedName>
        <fullName evidence="8">RagB/SusD family nutrient uptake outer membrane protein</fullName>
    </submittedName>
</protein>
<dbReference type="OrthoDB" id="5694214at2"/>
<dbReference type="Pfam" id="PF14322">
    <property type="entry name" value="SusD-like_3"/>
    <property type="match status" value="1"/>
</dbReference>
<evidence type="ECO:0000259" key="6">
    <source>
        <dbReference type="Pfam" id="PF07980"/>
    </source>
</evidence>
<evidence type="ECO:0000256" key="5">
    <source>
        <dbReference type="ARBA" id="ARBA00023237"/>
    </source>
</evidence>
<evidence type="ECO:0000256" key="3">
    <source>
        <dbReference type="ARBA" id="ARBA00022729"/>
    </source>
</evidence>
<dbReference type="InterPro" id="IPR011990">
    <property type="entry name" value="TPR-like_helical_dom_sf"/>
</dbReference>
<gene>
    <name evidence="8" type="ORF">DPV69_18220</name>
</gene>
<feature type="domain" description="RagB/SusD" evidence="6">
    <location>
        <begin position="363"/>
        <end position="648"/>
    </location>
</feature>
<dbReference type="Proteomes" id="UP000284120">
    <property type="component" value="Unassembled WGS sequence"/>
</dbReference>